<dbReference type="GO" id="GO:0005789">
    <property type="term" value="C:endoplasmic reticulum membrane"/>
    <property type="evidence" value="ECO:0007669"/>
    <property type="project" value="UniProtKB-SubCell"/>
</dbReference>
<dbReference type="GO" id="GO:0006888">
    <property type="term" value="P:endoplasmic reticulum to Golgi vesicle-mediated transport"/>
    <property type="evidence" value="ECO:0007669"/>
    <property type="project" value="UniProtKB-UniRule"/>
</dbReference>
<dbReference type="GO" id="GO:0006890">
    <property type="term" value="P:retrograde vesicle-mediated transport, Golgi to endoplasmic reticulum"/>
    <property type="evidence" value="ECO:0007669"/>
    <property type="project" value="EnsemblFungi"/>
</dbReference>
<dbReference type="InterPro" id="IPR045888">
    <property type="entry name" value="Erv"/>
</dbReference>
<name>A0A1E3P1G1_WICAA</name>
<evidence type="ECO:0000259" key="7">
    <source>
        <dbReference type="Pfam" id="PF07970"/>
    </source>
</evidence>
<dbReference type="Pfam" id="PF07970">
    <property type="entry name" value="COPIIcoated_ERV"/>
    <property type="match status" value="1"/>
</dbReference>
<dbReference type="GO" id="GO:0061852">
    <property type="term" value="C:retrograde transporter complex, Golgi to ER"/>
    <property type="evidence" value="ECO:0007669"/>
    <property type="project" value="EnsemblFungi"/>
</dbReference>
<dbReference type="InterPro" id="IPR012936">
    <property type="entry name" value="Erv_C"/>
</dbReference>
<dbReference type="AlphaFoldDB" id="A0A1E3P1G1"/>
<dbReference type="OrthoDB" id="270930at2759"/>
<evidence type="ECO:0000256" key="3">
    <source>
        <dbReference type="ARBA" id="ARBA00022692"/>
    </source>
</evidence>
<dbReference type="Pfam" id="PF13850">
    <property type="entry name" value="ERGIC_N"/>
    <property type="match status" value="1"/>
</dbReference>
<comment type="subcellular location">
    <subcellularLocation>
        <location evidence="6">Endoplasmic reticulum membrane</location>
        <topology evidence="6">Multi-pass membrane protein</topology>
    </subcellularLocation>
    <subcellularLocation>
        <location evidence="6">Endoplasmic reticulum-Golgi intermediate compartment membrane</location>
        <topology evidence="6">Multi-pass membrane protein</topology>
    </subcellularLocation>
    <subcellularLocation>
        <location evidence="6">Golgi apparatus membrane</location>
        <topology evidence="6">Multi-pass membrane protein</topology>
    </subcellularLocation>
    <subcellularLocation>
        <location evidence="1">Membrane</location>
        <topology evidence="1">Multi-pass membrane protein</topology>
    </subcellularLocation>
</comment>
<dbReference type="Proteomes" id="UP000094112">
    <property type="component" value="Unassembled WGS sequence"/>
</dbReference>
<keyword evidence="6" id="KW-0813">Transport</keyword>
<dbReference type="GeneID" id="30199309"/>
<comment type="similarity">
    <text evidence="2 6">Belongs to the ERGIC family.</text>
</comment>
<organism evidence="9 10">
    <name type="scientific">Wickerhamomyces anomalus (strain ATCC 58044 / CBS 1984 / NCYC 433 / NRRL Y-366-8)</name>
    <name type="common">Yeast</name>
    <name type="synonym">Hansenula anomala</name>
    <dbReference type="NCBI Taxonomy" id="683960"/>
    <lineage>
        <taxon>Eukaryota</taxon>
        <taxon>Fungi</taxon>
        <taxon>Dikarya</taxon>
        <taxon>Ascomycota</taxon>
        <taxon>Saccharomycotina</taxon>
        <taxon>Saccharomycetes</taxon>
        <taxon>Phaffomycetales</taxon>
        <taxon>Wickerhamomycetaceae</taxon>
        <taxon>Wickerhamomyces</taxon>
    </lineage>
</organism>
<dbReference type="GO" id="GO:0000139">
    <property type="term" value="C:Golgi membrane"/>
    <property type="evidence" value="ECO:0007669"/>
    <property type="project" value="UniProtKB-SubCell"/>
</dbReference>
<keyword evidence="6" id="KW-0256">Endoplasmic reticulum</keyword>
<keyword evidence="6" id="KW-0333">Golgi apparatus</keyword>
<dbReference type="PANTHER" id="PTHR10984:SF25">
    <property type="entry name" value="ENDOPLASMIC RETICULUM-GOLGI INTERMEDIATE COMPARTMENT PROTEIN 3"/>
    <property type="match status" value="1"/>
</dbReference>
<evidence type="ECO:0000256" key="1">
    <source>
        <dbReference type="ARBA" id="ARBA00004141"/>
    </source>
</evidence>
<accession>A0A1E3P1G1</accession>
<evidence type="ECO:0000313" key="10">
    <source>
        <dbReference type="Proteomes" id="UP000094112"/>
    </source>
</evidence>
<evidence type="ECO:0000256" key="2">
    <source>
        <dbReference type="ARBA" id="ARBA00005648"/>
    </source>
</evidence>
<evidence type="ECO:0000256" key="6">
    <source>
        <dbReference type="RuleBase" id="RU369013"/>
    </source>
</evidence>
<gene>
    <name evidence="9" type="ORF">WICANDRAFT_33356</name>
</gene>
<protein>
    <recommendedName>
        <fullName evidence="6">Endoplasmic reticulum-Golgi intermediate compartment protein</fullName>
    </recommendedName>
</protein>
<evidence type="ECO:0000259" key="8">
    <source>
        <dbReference type="Pfam" id="PF13850"/>
    </source>
</evidence>
<dbReference type="STRING" id="683960.A0A1E3P1G1"/>
<dbReference type="InterPro" id="IPR039542">
    <property type="entry name" value="Erv_N"/>
</dbReference>
<dbReference type="PANTHER" id="PTHR10984">
    <property type="entry name" value="ENDOPLASMIC RETICULUM-GOLGI INTERMEDIATE COMPARTMENT PROTEIN"/>
    <property type="match status" value="1"/>
</dbReference>
<feature type="domain" description="Endoplasmic reticulum vesicle transporter N-terminal" evidence="8">
    <location>
        <begin position="8"/>
        <end position="96"/>
    </location>
</feature>
<dbReference type="RefSeq" id="XP_019038533.1">
    <property type="nucleotide sequence ID" value="XM_019182063.1"/>
</dbReference>
<comment type="function">
    <text evidence="6">Plays a role in transport between endoplasmic reticulum and Golgi.</text>
</comment>
<dbReference type="EMBL" id="KV454211">
    <property type="protein sequence ID" value="ODQ59326.1"/>
    <property type="molecule type" value="Genomic_DNA"/>
</dbReference>
<keyword evidence="4" id="KW-1133">Transmembrane helix</keyword>
<dbReference type="GO" id="GO:0030134">
    <property type="term" value="C:COPII-coated ER to Golgi transport vesicle"/>
    <property type="evidence" value="ECO:0007669"/>
    <property type="project" value="EnsemblFungi"/>
</dbReference>
<evidence type="ECO:0000256" key="4">
    <source>
        <dbReference type="ARBA" id="ARBA00022989"/>
    </source>
</evidence>
<dbReference type="GO" id="GO:0033116">
    <property type="term" value="C:endoplasmic reticulum-Golgi intermediate compartment membrane"/>
    <property type="evidence" value="ECO:0007669"/>
    <property type="project" value="UniProtKB-SubCell"/>
</dbReference>
<keyword evidence="6" id="KW-0931">ER-Golgi transport</keyword>
<sequence>MAKKSGLLSIDAFSKTVEDAKIKTTSGGLITVTCILTLITLIIGEWRQFNEISIYPELVVDRDHNLKLDINLDVTFPDLPCDLMSLDIMDVSGELQLDIAKYGFTKIRLTESGEEIGKEEMKIGDDQDLANSEVAADYCGPCYGAKDQNGNEGKAQNEKICCNDCESVRKAYASVGWAFFDGKNVEQCEREGYVKKINDRLGEGCRVSGTAKLNRINGNLHFAPGASYSAPSRHVHDLSLYNRQGDFSFRHTINHFSFGPDVNSQYTSEPLELSNHPLDGRVSPSGGKEHLYSYFLKVVPTRYEYLNGTVIETNQYSSTYHDRPLVGGRDDDHPNTFHARGGIPGLFFHFEMSPLKIINKEEYEGTWSGFILDVISAIGGVLTVGAVVDRGVWAADKVIRRKKDK</sequence>
<feature type="domain" description="Endoplasmic reticulum vesicle transporter C-terminal" evidence="7">
    <location>
        <begin position="142"/>
        <end position="389"/>
    </location>
</feature>
<keyword evidence="10" id="KW-1185">Reference proteome</keyword>
<keyword evidence="5" id="KW-0472">Membrane</keyword>
<reference evidence="9 10" key="1">
    <citation type="journal article" date="2016" name="Proc. Natl. Acad. Sci. U.S.A.">
        <title>Comparative genomics of biotechnologically important yeasts.</title>
        <authorList>
            <person name="Riley R."/>
            <person name="Haridas S."/>
            <person name="Wolfe K.H."/>
            <person name="Lopes M.R."/>
            <person name="Hittinger C.T."/>
            <person name="Goeker M."/>
            <person name="Salamov A.A."/>
            <person name="Wisecaver J.H."/>
            <person name="Long T.M."/>
            <person name="Calvey C.H."/>
            <person name="Aerts A.L."/>
            <person name="Barry K.W."/>
            <person name="Choi C."/>
            <person name="Clum A."/>
            <person name="Coughlan A.Y."/>
            <person name="Deshpande S."/>
            <person name="Douglass A.P."/>
            <person name="Hanson S.J."/>
            <person name="Klenk H.-P."/>
            <person name="LaButti K.M."/>
            <person name="Lapidus A."/>
            <person name="Lindquist E.A."/>
            <person name="Lipzen A.M."/>
            <person name="Meier-Kolthoff J.P."/>
            <person name="Ohm R.A."/>
            <person name="Otillar R.P."/>
            <person name="Pangilinan J.L."/>
            <person name="Peng Y."/>
            <person name="Rokas A."/>
            <person name="Rosa C.A."/>
            <person name="Scheuner C."/>
            <person name="Sibirny A.A."/>
            <person name="Slot J.C."/>
            <person name="Stielow J.B."/>
            <person name="Sun H."/>
            <person name="Kurtzman C.P."/>
            <person name="Blackwell M."/>
            <person name="Grigoriev I.V."/>
            <person name="Jeffries T.W."/>
        </authorList>
    </citation>
    <scope>NUCLEOTIDE SEQUENCE [LARGE SCALE GENOMIC DNA]</scope>
    <source>
        <strain evidence="10">ATCC 58044 / CBS 1984 / NCYC 433 / NRRL Y-366-8</strain>
    </source>
</reference>
<evidence type="ECO:0000256" key="5">
    <source>
        <dbReference type="ARBA" id="ARBA00023136"/>
    </source>
</evidence>
<proteinExistence type="inferred from homology"/>
<keyword evidence="3" id="KW-0812">Transmembrane</keyword>
<evidence type="ECO:0000313" key="9">
    <source>
        <dbReference type="EMBL" id="ODQ59326.1"/>
    </source>
</evidence>